<dbReference type="AlphaFoldDB" id="Q5N6W9"/>
<accession>Q5N6W9</accession>
<evidence type="ECO:0000313" key="1">
    <source>
        <dbReference type="EMBL" id="BAD82787.1"/>
    </source>
</evidence>
<protein>
    <submittedName>
        <fullName evidence="1">Uncharacterized protein</fullName>
    </submittedName>
</protein>
<evidence type="ECO:0000313" key="2">
    <source>
        <dbReference type="Proteomes" id="UP000000763"/>
    </source>
</evidence>
<reference evidence="2" key="1">
    <citation type="journal article" date="2005" name="Nature">
        <title>The map-based sequence of the rice genome.</title>
        <authorList>
            <consortium name="International rice genome sequencing project (IRGSP)"/>
            <person name="Matsumoto T."/>
            <person name="Wu J."/>
            <person name="Kanamori H."/>
            <person name="Katayose Y."/>
            <person name="Fujisawa M."/>
            <person name="Namiki N."/>
            <person name="Mizuno H."/>
            <person name="Yamamoto K."/>
            <person name="Antonio B.A."/>
            <person name="Baba T."/>
            <person name="Sakata K."/>
            <person name="Nagamura Y."/>
            <person name="Aoki H."/>
            <person name="Arikawa K."/>
            <person name="Arita K."/>
            <person name="Bito T."/>
            <person name="Chiden Y."/>
            <person name="Fujitsuka N."/>
            <person name="Fukunaka R."/>
            <person name="Hamada M."/>
            <person name="Harada C."/>
            <person name="Hayashi A."/>
            <person name="Hijishita S."/>
            <person name="Honda M."/>
            <person name="Hosokawa S."/>
            <person name="Ichikawa Y."/>
            <person name="Idonuma A."/>
            <person name="Iijima M."/>
            <person name="Ikeda M."/>
            <person name="Ikeno M."/>
            <person name="Ito K."/>
            <person name="Ito S."/>
            <person name="Ito T."/>
            <person name="Ito Y."/>
            <person name="Ito Y."/>
            <person name="Iwabuchi A."/>
            <person name="Kamiya K."/>
            <person name="Karasawa W."/>
            <person name="Kurita K."/>
            <person name="Katagiri S."/>
            <person name="Kikuta A."/>
            <person name="Kobayashi H."/>
            <person name="Kobayashi N."/>
            <person name="Machita K."/>
            <person name="Maehara T."/>
            <person name="Masukawa M."/>
            <person name="Mizubayashi T."/>
            <person name="Mukai Y."/>
            <person name="Nagasaki H."/>
            <person name="Nagata Y."/>
            <person name="Naito S."/>
            <person name="Nakashima M."/>
            <person name="Nakama Y."/>
            <person name="Nakamichi Y."/>
            <person name="Nakamura M."/>
            <person name="Meguro A."/>
            <person name="Negishi M."/>
            <person name="Ohta I."/>
            <person name="Ohta T."/>
            <person name="Okamoto M."/>
            <person name="Ono N."/>
            <person name="Saji S."/>
            <person name="Sakaguchi M."/>
            <person name="Sakai K."/>
            <person name="Shibata M."/>
            <person name="Shimokawa T."/>
            <person name="Song J."/>
            <person name="Takazaki Y."/>
            <person name="Terasawa K."/>
            <person name="Tsugane M."/>
            <person name="Tsuji K."/>
            <person name="Ueda S."/>
            <person name="Waki K."/>
            <person name="Yamagata H."/>
            <person name="Yamamoto M."/>
            <person name="Yamamoto S."/>
            <person name="Yamane H."/>
            <person name="Yoshiki S."/>
            <person name="Yoshihara R."/>
            <person name="Yukawa K."/>
            <person name="Zhong H."/>
            <person name="Yano M."/>
            <person name="Yuan Q."/>
            <person name="Ouyang S."/>
            <person name="Liu J."/>
            <person name="Jones K.M."/>
            <person name="Gansberger K."/>
            <person name="Moffat K."/>
            <person name="Hill J."/>
            <person name="Bera J."/>
            <person name="Fadrosh D."/>
            <person name="Jin S."/>
            <person name="Johri S."/>
            <person name="Kim M."/>
            <person name="Overton L."/>
            <person name="Reardon M."/>
            <person name="Tsitrin T."/>
            <person name="Vuong H."/>
            <person name="Weaver B."/>
            <person name="Ciecko A."/>
            <person name="Tallon L."/>
            <person name="Jackson J."/>
            <person name="Pai G."/>
            <person name="Aken S.V."/>
            <person name="Utterback T."/>
            <person name="Reidmuller S."/>
            <person name="Feldblyum T."/>
            <person name="Hsiao J."/>
            <person name="Zismann V."/>
            <person name="Iobst S."/>
            <person name="de Vazeille A.R."/>
            <person name="Buell C.R."/>
            <person name="Ying K."/>
            <person name="Li Y."/>
            <person name="Lu T."/>
            <person name="Huang Y."/>
            <person name="Zhao Q."/>
            <person name="Feng Q."/>
            <person name="Zhang L."/>
            <person name="Zhu J."/>
            <person name="Weng Q."/>
            <person name="Mu J."/>
            <person name="Lu Y."/>
            <person name="Fan D."/>
            <person name="Liu Y."/>
            <person name="Guan J."/>
            <person name="Zhang Y."/>
            <person name="Yu S."/>
            <person name="Liu X."/>
            <person name="Zhang Y."/>
            <person name="Hong G."/>
            <person name="Han B."/>
            <person name="Choisne N."/>
            <person name="Demange N."/>
            <person name="Orjeda G."/>
            <person name="Samain S."/>
            <person name="Cattolico L."/>
            <person name="Pelletier E."/>
            <person name="Couloux A."/>
            <person name="Segurens B."/>
            <person name="Wincker P."/>
            <person name="D'Hont A."/>
            <person name="Scarpelli C."/>
            <person name="Weissenbach J."/>
            <person name="Salanoubat M."/>
            <person name="Quetier F."/>
            <person name="Yu Y."/>
            <person name="Kim H.R."/>
            <person name="Rambo T."/>
            <person name="Currie J."/>
            <person name="Collura K."/>
            <person name="Luo M."/>
            <person name="Yang T."/>
            <person name="Ammiraju J.S.S."/>
            <person name="Engler F."/>
            <person name="Soderlund C."/>
            <person name="Wing R.A."/>
            <person name="Palmer L.E."/>
            <person name="de la Bastide M."/>
            <person name="Spiegel L."/>
            <person name="Nascimento L."/>
            <person name="Zutavern T."/>
            <person name="O'Shaughnessy A."/>
            <person name="Dike S."/>
            <person name="Dedhia N."/>
            <person name="Preston R."/>
            <person name="Balija V."/>
            <person name="McCombie W.R."/>
            <person name="Chow T."/>
            <person name="Chen H."/>
            <person name="Chung M."/>
            <person name="Chen C."/>
            <person name="Shaw J."/>
            <person name="Wu H."/>
            <person name="Hsiao K."/>
            <person name="Chao Y."/>
            <person name="Chu M."/>
            <person name="Cheng C."/>
            <person name="Hour A."/>
            <person name="Lee P."/>
            <person name="Lin S."/>
            <person name="Lin Y."/>
            <person name="Liou J."/>
            <person name="Liu S."/>
            <person name="Hsing Y."/>
            <person name="Raghuvanshi S."/>
            <person name="Mohanty A."/>
            <person name="Bharti A.K."/>
            <person name="Gaur A."/>
            <person name="Gupta V."/>
            <person name="Kumar D."/>
            <person name="Ravi V."/>
            <person name="Vij S."/>
            <person name="Kapur A."/>
            <person name="Khurana P."/>
            <person name="Khurana P."/>
            <person name="Khurana J.P."/>
            <person name="Tyagi A.K."/>
            <person name="Gaikwad K."/>
            <person name="Singh A."/>
            <person name="Dalal V."/>
            <person name="Srivastava S."/>
            <person name="Dixit A."/>
            <person name="Pal A.K."/>
            <person name="Ghazi I.A."/>
            <person name="Yadav M."/>
            <person name="Pandit A."/>
            <person name="Bhargava A."/>
            <person name="Sureshbabu K."/>
            <person name="Batra K."/>
            <person name="Sharma T.R."/>
            <person name="Mohapatra T."/>
            <person name="Singh N.K."/>
            <person name="Messing J."/>
            <person name="Nelson A.B."/>
            <person name="Fuks G."/>
            <person name="Kavchok S."/>
            <person name="Keizer G."/>
            <person name="Linton E."/>
            <person name="Llaca V."/>
            <person name="Song R."/>
            <person name="Tanyolac B."/>
            <person name="Young S."/>
            <person name="Ho-Il K."/>
            <person name="Hahn J.H."/>
            <person name="Sangsakoo G."/>
            <person name="Vanavichit A."/>
            <person name="de Mattos Luiz.A.T."/>
            <person name="Zimmer P.D."/>
            <person name="Malone G."/>
            <person name="Dellagostin O."/>
            <person name="de Oliveira A.C."/>
            <person name="Bevan M."/>
            <person name="Bancroft I."/>
            <person name="Minx P."/>
            <person name="Cordum H."/>
            <person name="Wilson R."/>
            <person name="Cheng Z."/>
            <person name="Jin W."/>
            <person name="Jiang J."/>
            <person name="Leong S.A."/>
            <person name="Iwama H."/>
            <person name="Gojobori T."/>
            <person name="Itoh T."/>
            <person name="Niimura Y."/>
            <person name="Fujii Y."/>
            <person name="Habara T."/>
            <person name="Sakai H."/>
            <person name="Sato Y."/>
            <person name="Wilson G."/>
            <person name="Kumar K."/>
            <person name="McCouch S."/>
            <person name="Juretic N."/>
            <person name="Hoen D."/>
            <person name="Wright S."/>
            <person name="Bruskiewich R."/>
            <person name="Bureau T."/>
            <person name="Miyao A."/>
            <person name="Hirochika H."/>
            <person name="Nishikawa T."/>
            <person name="Kadowaki K."/>
            <person name="Sugiura M."/>
            <person name="Burr B."/>
            <person name="Sasaki T."/>
        </authorList>
    </citation>
    <scope>NUCLEOTIDE SEQUENCE [LARGE SCALE GENOMIC DNA]</scope>
    <source>
        <strain evidence="2">cv. Nipponbare</strain>
    </source>
</reference>
<name>Q5N6W9_ORYSJ</name>
<sequence>MHVHTSSLNYIGELIQASSSGEDDQSDLSIAEYGELFITEDIQQNRESCPTPLKLGGEYSLARGNRPPDNDAVRHRGSWFNRQVAAGAIIATRMGGEPRGFVLACADLVRRYQASEGTATEMASRPRVGGEGLAIVGTRHICWDMRRLR</sequence>
<reference evidence="2" key="2">
    <citation type="journal article" date="2008" name="Nucleic Acids Res.">
        <title>The rice annotation project database (RAP-DB): 2008 update.</title>
        <authorList>
            <consortium name="The rice annotation project (RAP)"/>
        </authorList>
    </citation>
    <scope>GENOME REANNOTATION</scope>
    <source>
        <strain evidence="2">cv. Nipponbare</strain>
    </source>
</reference>
<gene>
    <name evidence="1" type="primary">P0551C06.37</name>
</gene>
<organism evidence="1 2">
    <name type="scientific">Oryza sativa subsp. japonica</name>
    <name type="common">Rice</name>
    <dbReference type="NCBI Taxonomy" id="39947"/>
    <lineage>
        <taxon>Eukaryota</taxon>
        <taxon>Viridiplantae</taxon>
        <taxon>Streptophyta</taxon>
        <taxon>Embryophyta</taxon>
        <taxon>Tracheophyta</taxon>
        <taxon>Spermatophyta</taxon>
        <taxon>Magnoliopsida</taxon>
        <taxon>Liliopsida</taxon>
        <taxon>Poales</taxon>
        <taxon>Poaceae</taxon>
        <taxon>BOP clade</taxon>
        <taxon>Oryzoideae</taxon>
        <taxon>Oryzeae</taxon>
        <taxon>Oryzinae</taxon>
        <taxon>Oryza</taxon>
        <taxon>Oryza sativa</taxon>
    </lineage>
</organism>
<dbReference type="Proteomes" id="UP000000763">
    <property type="component" value="Chromosome 1"/>
</dbReference>
<proteinExistence type="predicted"/>
<dbReference type="EMBL" id="AP006757">
    <property type="protein sequence ID" value="BAD82787.1"/>
    <property type="molecule type" value="Genomic_DNA"/>
</dbReference>